<dbReference type="PANTHER" id="PTHR48081:SF3">
    <property type="entry name" value="ALPHA_BETA HYDROLASE FOLD-3 DOMAIN-CONTAINING PROTEIN"/>
    <property type="match status" value="1"/>
</dbReference>
<dbReference type="Pfam" id="PF07859">
    <property type="entry name" value="Abhydrolase_3"/>
    <property type="match status" value="1"/>
</dbReference>
<reference evidence="4" key="1">
    <citation type="submission" date="2019-06" db="EMBL/GenBank/DDBJ databases">
        <title>Draft genome sequence of the griseofulvin-producing fungus Xylaria cubensis strain G536.</title>
        <authorList>
            <person name="Mead M.E."/>
            <person name="Raja H.A."/>
            <person name="Steenwyk J.L."/>
            <person name="Knowles S.L."/>
            <person name="Oberlies N.H."/>
            <person name="Rokas A."/>
        </authorList>
    </citation>
    <scope>NUCLEOTIDE SEQUENCE [LARGE SCALE GENOMIC DNA]</scope>
    <source>
        <strain evidence="4">G536</strain>
    </source>
</reference>
<dbReference type="PANTHER" id="PTHR48081">
    <property type="entry name" value="AB HYDROLASE SUPERFAMILY PROTEIN C4A8.06C"/>
    <property type="match status" value="1"/>
</dbReference>
<dbReference type="EMBL" id="VFLP01000096">
    <property type="protein sequence ID" value="TRX88225.1"/>
    <property type="molecule type" value="Genomic_DNA"/>
</dbReference>
<dbReference type="AlphaFoldDB" id="A0A553HJU5"/>
<keyword evidence="1" id="KW-0378">Hydrolase</keyword>
<evidence type="ECO:0000259" key="2">
    <source>
        <dbReference type="Pfam" id="PF07859"/>
    </source>
</evidence>
<dbReference type="GO" id="GO:0016787">
    <property type="term" value="F:hydrolase activity"/>
    <property type="evidence" value="ECO:0007669"/>
    <property type="project" value="UniProtKB-KW"/>
</dbReference>
<organism evidence="3 4">
    <name type="scientific">Xylaria flabelliformis</name>
    <dbReference type="NCBI Taxonomy" id="2512241"/>
    <lineage>
        <taxon>Eukaryota</taxon>
        <taxon>Fungi</taxon>
        <taxon>Dikarya</taxon>
        <taxon>Ascomycota</taxon>
        <taxon>Pezizomycotina</taxon>
        <taxon>Sordariomycetes</taxon>
        <taxon>Xylariomycetidae</taxon>
        <taxon>Xylariales</taxon>
        <taxon>Xylariaceae</taxon>
        <taxon>Xylaria</taxon>
    </lineage>
</organism>
<protein>
    <recommendedName>
        <fullName evidence="2">Alpha/beta hydrolase fold-3 domain-containing protein</fullName>
    </recommendedName>
</protein>
<proteinExistence type="predicted"/>
<gene>
    <name evidence="3" type="ORF">FHL15_010914</name>
</gene>
<comment type="caution">
    <text evidence="3">The sequence shown here is derived from an EMBL/GenBank/DDBJ whole genome shotgun (WGS) entry which is preliminary data.</text>
</comment>
<dbReference type="Gene3D" id="3.40.50.1820">
    <property type="entry name" value="alpha/beta hydrolase"/>
    <property type="match status" value="1"/>
</dbReference>
<evidence type="ECO:0000256" key="1">
    <source>
        <dbReference type="ARBA" id="ARBA00022801"/>
    </source>
</evidence>
<dbReference type="SUPFAM" id="SSF53474">
    <property type="entry name" value="alpha/beta-Hydrolases"/>
    <property type="match status" value="1"/>
</dbReference>
<dbReference type="InterPro" id="IPR050300">
    <property type="entry name" value="GDXG_lipolytic_enzyme"/>
</dbReference>
<feature type="domain" description="Alpha/beta hydrolase fold-3" evidence="2">
    <location>
        <begin position="77"/>
        <end position="285"/>
    </location>
</feature>
<dbReference type="OrthoDB" id="19653at2759"/>
<dbReference type="Proteomes" id="UP000319160">
    <property type="component" value="Unassembled WGS sequence"/>
</dbReference>
<sequence length="317" mass="35391">MTLHSLIKYIYCKALVTFLRTFVTVVGTSSVHRSRALVPHNSRVQRGIQIPSRDKGRYIEADIYWPDGLTGGVPPVLVNWHGSGFIMPYFGSDAFFCSRVAQGAGIAVLDVDYRKSPETPYPGAVNDAEDTLLWVYSQKHRFDSARIAVSGFSAGGNIALIAATKLRKKFASLISIHAVLLMYPLINLAAPPETKRVPRPIRPFQPWALRLFNDSYAPDPSTRTDPAVSGYFANPDDFPQTVALVTCEGDVLRPEAEELGDRLRRNNGNGKKVIEHVLRDVRHGFDNSNIIDGSIEHVRREELYTLAIDILKDVFKR</sequence>
<name>A0A553HJU5_9PEZI</name>
<dbReference type="InterPro" id="IPR029058">
    <property type="entry name" value="AB_hydrolase_fold"/>
</dbReference>
<accession>A0A553HJU5</accession>
<evidence type="ECO:0000313" key="4">
    <source>
        <dbReference type="Proteomes" id="UP000319160"/>
    </source>
</evidence>
<dbReference type="STRING" id="2512241.A0A553HJU5"/>
<evidence type="ECO:0000313" key="3">
    <source>
        <dbReference type="EMBL" id="TRX88225.1"/>
    </source>
</evidence>
<keyword evidence="4" id="KW-1185">Reference proteome</keyword>
<dbReference type="InterPro" id="IPR013094">
    <property type="entry name" value="AB_hydrolase_3"/>
</dbReference>